<name>A0AAW0TLW5_SCYPA</name>
<evidence type="ECO:0000313" key="2">
    <source>
        <dbReference type="Proteomes" id="UP001487740"/>
    </source>
</evidence>
<reference evidence="1 2" key="1">
    <citation type="submission" date="2023-03" db="EMBL/GenBank/DDBJ databases">
        <title>High-quality genome of Scylla paramamosain provides insights in environmental adaptation.</title>
        <authorList>
            <person name="Zhang L."/>
        </authorList>
    </citation>
    <scope>NUCLEOTIDE SEQUENCE [LARGE SCALE GENOMIC DNA]</scope>
    <source>
        <strain evidence="1">LZ_2023a</strain>
        <tissue evidence="1">Muscle</tissue>
    </source>
</reference>
<dbReference type="EMBL" id="JARAKH010000028">
    <property type="protein sequence ID" value="KAK8388475.1"/>
    <property type="molecule type" value="Genomic_DNA"/>
</dbReference>
<evidence type="ECO:0000313" key="1">
    <source>
        <dbReference type="EMBL" id="KAK8388475.1"/>
    </source>
</evidence>
<proteinExistence type="predicted"/>
<dbReference type="AlphaFoldDB" id="A0AAW0TLW5"/>
<sequence>MLKPYQYRVPSSLAEDSVLLRDINTLRGTCEGVPVKRFPPEPKGRSVCCARNARLMSMISPSD</sequence>
<protein>
    <submittedName>
        <fullName evidence="1">Uncharacterized protein</fullName>
    </submittedName>
</protein>
<gene>
    <name evidence="1" type="ORF">O3P69_020456</name>
</gene>
<organism evidence="1 2">
    <name type="scientific">Scylla paramamosain</name>
    <name type="common">Mud crab</name>
    <dbReference type="NCBI Taxonomy" id="85552"/>
    <lineage>
        <taxon>Eukaryota</taxon>
        <taxon>Metazoa</taxon>
        <taxon>Ecdysozoa</taxon>
        <taxon>Arthropoda</taxon>
        <taxon>Crustacea</taxon>
        <taxon>Multicrustacea</taxon>
        <taxon>Malacostraca</taxon>
        <taxon>Eumalacostraca</taxon>
        <taxon>Eucarida</taxon>
        <taxon>Decapoda</taxon>
        <taxon>Pleocyemata</taxon>
        <taxon>Brachyura</taxon>
        <taxon>Eubrachyura</taxon>
        <taxon>Portunoidea</taxon>
        <taxon>Portunidae</taxon>
        <taxon>Portuninae</taxon>
        <taxon>Scylla</taxon>
    </lineage>
</organism>
<accession>A0AAW0TLW5</accession>
<dbReference type="Proteomes" id="UP001487740">
    <property type="component" value="Unassembled WGS sequence"/>
</dbReference>
<keyword evidence="2" id="KW-1185">Reference proteome</keyword>
<comment type="caution">
    <text evidence="1">The sequence shown here is derived from an EMBL/GenBank/DDBJ whole genome shotgun (WGS) entry which is preliminary data.</text>
</comment>